<organism evidence="1 2">
    <name type="scientific">Arabis nemorensis</name>
    <dbReference type="NCBI Taxonomy" id="586526"/>
    <lineage>
        <taxon>Eukaryota</taxon>
        <taxon>Viridiplantae</taxon>
        <taxon>Streptophyta</taxon>
        <taxon>Embryophyta</taxon>
        <taxon>Tracheophyta</taxon>
        <taxon>Spermatophyta</taxon>
        <taxon>Magnoliopsida</taxon>
        <taxon>eudicotyledons</taxon>
        <taxon>Gunneridae</taxon>
        <taxon>Pentapetalae</taxon>
        <taxon>rosids</taxon>
        <taxon>malvids</taxon>
        <taxon>Brassicales</taxon>
        <taxon>Brassicaceae</taxon>
        <taxon>Arabideae</taxon>
        <taxon>Arabis</taxon>
    </lineage>
</organism>
<dbReference type="InterPro" id="IPR011513">
    <property type="entry name" value="Nse1"/>
</dbReference>
<dbReference type="PANTHER" id="PTHR20973:SF0">
    <property type="entry name" value="NON-STRUCTURAL MAINTENANCE OF CHROMOSOMES ELEMENT 1 HOMOLOG"/>
    <property type="match status" value="1"/>
</dbReference>
<dbReference type="EMBL" id="CABITT030000008">
    <property type="protein sequence ID" value="VVB16018.1"/>
    <property type="molecule type" value="Genomic_DNA"/>
</dbReference>
<dbReference type="GO" id="GO:0004842">
    <property type="term" value="F:ubiquitin-protein transferase activity"/>
    <property type="evidence" value="ECO:0007669"/>
    <property type="project" value="TreeGrafter"/>
</dbReference>
<keyword evidence="2" id="KW-1185">Reference proteome</keyword>
<gene>
    <name evidence="1" type="ORF">ANE_LOCUS26462</name>
</gene>
<accession>A0A565CQN4</accession>
<evidence type="ECO:0000313" key="1">
    <source>
        <dbReference type="EMBL" id="VVB16018.1"/>
    </source>
</evidence>
<dbReference type="OrthoDB" id="1724905at2759"/>
<protein>
    <submittedName>
        <fullName evidence="1">Uncharacterized protein</fullName>
    </submittedName>
</protein>
<evidence type="ECO:0000313" key="2">
    <source>
        <dbReference type="Proteomes" id="UP000489600"/>
    </source>
</evidence>
<comment type="caution">
    <text evidence="1">The sequence shown here is derived from an EMBL/GenBank/DDBJ whole genome shotgun (WGS) entry which is preliminary data.</text>
</comment>
<dbReference type="Proteomes" id="UP000489600">
    <property type="component" value="Unassembled WGS sequence"/>
</dbReference>
<dbReference type="GO" id="GO:0000724">
    <property type="term" value="P:double-strand break repair via homologous recombination"/>
    <property type="evidence" value="ECO:0007669"/>
    <property type="project" value="TreeGrafter"/>
</dbReference>
<dbReference type="GO" id="GO:0030915">
    <property type="term" value="C:Smc5-Smc6 complex"/>
    <property type="evidence" value="ECO:0007669"/>
    <property type="project" value="InterPro"/>
</dbReference>
<dbReference type="PANTHER" id="PTHR20973">
    <property type="entry name" value="NON-SMC ELEMENT 1-RELATED"/>
    <property type="match status" value="1"/>
</dbReference>
<dbReference type="GO" id="GO:0005634">
    <property type="term" value="C:nucleus"/>
    <property type="evidence" value="ECO:0007669"/>
    <property type="project" value="TreeGrafter"/>
</dbReference>
<proteinExistence type="predicted"/>
<dbReference type="AlphaFoldDB" id="A0A565CQN4"/>
<reference evidence="1" key="1">
    <citation type="submission" date="2019-07" db="EMBL/GenBank/DDBJ databases">
        <authorList>
            <person name="Dittberner H."/>
        </authorList>
    </citation>
    <scope>NUCLEOTIDE SEQUENCE [LARGE SCALE GENOMIC DNA]</scope>
</reference>
<name>A0A565CQN4_9BRAS</name>
<sequence>MIRCFELLVFFMLNVKGNCYSLNIALLFFVAGAVKKIFDKYLLEINKELSYVHFELKACRDQYDGQIAFFKGIIEAIAQDEAAQGCISSFDALNIRLDYQVKS</sequence>